<accession>A0A9X0DP95</accession>
<evidence type="ECO:0000256" key="4">
    <source>
        <dbReference type="PROSITE-ProRule" id="PRU00134"/>
    </source>
</evidence>
<dbReference type="PANTHER" id="PTHR24150">
    <property type="entry name" value="ANKYRIN REPEAT AND MYND DOMAIN-CONTAINING PROTEIN 2"/>
    <property type="match status" value="1"/>
</dbReference>
<evidence type="ECO:0000313" key="6">
    <source>
        <dbReference type="EMBL" id="KAJ8070579.1"/>
    </source>
</evidence>
<proteinExistence type="predicted"/>
<comment type="caution">
    <text evidence="6">The sequence shown here is derived from an EMBL/GenBank/DDBJ whole genome shotgun (WGS) entry which is preliminary data.</text>
</comment>
<dbReference type="OrthoDB" id="5282002at2759"/>
<dbReference type="Proteomes" id="UP001152300">
    <property type="component" value="Unassembled WGS sequence"/>
</dbReference>
<dbReference type="EMBL" id="JAPEIS010000001">
    <property type="protein sequence ID" value="KAJ8070579.1"/>
    <property type="molecule type" value="Genomic_DNA"/>
</dbReference>
<evidence type="ECO:0000256" key="1">
    <source>
        <dbReference type="ARBA" id="ARBA00022723"/>
    </source>
</evidence>
<evidence type="ECO:0000259" key="5">
    <source>
        <dbReference type="PROSITE" id="PS50865"/>
    </source>
</evidence>
<organism evidence="6 7">
    <name type="scientific">Sclerotinia nivalis</name>
    <dbReference type="NCBI Taxonomy" id="352851"/>
    <lineage>
        <taxon>Eukaryota</taxon>
        <taxon>Fungi</taxon>
        <taxon>Dikarya</taxon>
        <taxon>Ascomycota</taxon>
        <taxon>Pezizomycotina</taxon>
        <taxon>Leotiomycetes</taxon>
        <taxon>Helotiales</taxon>
        <taxon>Sclerotiniaceae</taxon>
        <taxon>Sclerotinia</taxon>
    </lineage>
</organism>
<sequence>MAESTRTFPQPMCANVDQAGDGDGIISCTKAGSKACSKCLLVQYCSKDCQVAHWKLHKKDCQSPFMKKSWKPQWAVEKRMPAFITPSDDASTPVHEWITMVQHGRKKYLWGNVPAIDVIQSGKNEGETFPEEFNLLFAASGDIRNVVKSIIGLPIAYTGKCEIVINDRDFDIVARNAILLLTALVFDPIEAADIMLHIWYSALVPKSVLEKLQEQILPLIADICMKVRGRPEESLQSKTWKFGTRKLSLTLPKASWDLLPSFLKVPDGLTASQAQKVMVETTLAPSRRDYVERALYSKPPAWRFCAIKFRTDGILLPLGNSRKEFNTPNPTIFQSTDYWPMMDSANPIEGWPVEEFMSKPPPSRNDVYGSLYFYVLKQLQDFCKRISNLQVRFQLFGLDAIDLPGILEERGTGKNYFDRIEVSNIGDRGYLGPPKLLATFAPYLKCKSQNPHATLLALFLNAVHESYDAEDHLGNMEAEMLRLNKYMSLDAATVSRLDHETWNPEMIKYLNARSAFRDFDRPFDKFQKVCCLNEIGQIVGLKIKSKNTLVEKWPLRLKTSSTQEDFEMLLASGHTGSERYVEWESST</sequence>
<evidence type="ECO:0000256" key="3">
    <source>
        <dbReference type="ARBA" id="ARBA00022833"/>
    </source>
</evidence>
<dbReference type="InterPro" id="IPR027974">
    <property type="entry name" value="DUF4470"/>
</dbReference>
<dbReference type="Pfam" id="PF14737">
    <property type="entry name" value="DUF4470"/>
    <property type="match status" value="1"/>
</dbReference>
<dbReference type="SUPFAM" id="SSF144232">
    <property type="entry name" value="HIT/MYND zinc finger-like"/>
    <property type="match status" value="1"/>
</dbReference>
<keyword evidence="2 4" id="KW-0863">Zinc-finger</keyword>
<dbReference type="PROSITE" id="PS50865">
    <property type="entry name" value="ZF_MYND_2"/>
    <property type="match status" value="1"/>
</dbReference>
<dbReference type="GO" id="GO:0008270">
    <property type="term" value="F:zinc ion binding"/>
    <property type="evidence" value="ECO:0007669"/>
    <property type="project" value="UniProtKB-KW"/>
</dbReference>
<protein>
    <recommendedName>
        <fullName evidence="5">MYND-type domain-containing protein</fullName>
    </recommendedName>
</protein>
<dbReference type="Pfam" id="PF01753">
    <property type="entry name" value="zf-MYND"/>
    <property type="match status" value="1"/>
</dbReference>
<keyword evidence="3" id="KW-0862">Zinc</keyword>
<dbReference type="PANTHER" id="PTHR24150:SF14">
    <property type="entry name" value="MYND-TYPE DOMAIN-CONTAINING PROTEIN"/>
    <property type="match status" value="1"/>
</dbReference>
<dbReference type="InterPro" id="IPR002893">
    <property type="entry name" value="Znf_MYND"/>
</dbReference>
<dbReference type="AlphaFoldDB" id="A0A9X0DP95"/>
<evidence type="ECO:0000256" key="2">
    <source>
        <dbReference type="ARBA" id="ARBA00022771"/>
    </source>
</evidence>
<reference evidence="6" key="1">
    <citation type="submission" date="2022-11" db="EMBL/GenBank/DDBJ databases">
        <title>Genome Resource of Sclerotinia nivalis Strain SnTB1, a Plant Pathogen Isolated from American Ginseng.</title>
        <authorList>
            <person name="Fan S."/>
        </authorList>
    </citation>
    <scope>NUCLEOTIDE SEQUENCE</scope>
    <source>
        <strain evidence="6">SnTB1</strain>
    </source>
</reference>
<name>A0A9X0DP95_9HELO</name>
<dbReference type="InterPro" id="IPR052452">
    <property type="entry name" value="Ankyrin-MYND_dom_contain_2"/>
</dbReference>
<keyword evidence="7" id="KW-1185">Reference proteome</keyword>
<gene>
    <name evidence="6" type="ORF">OCU04_000952</name>
</gene>
<evidence type="ECO:0000313" key="7">
    <source>
        <dbReference type="Proteomes" id="UP001152300"/>
    </source>
</evidence>
<dbReference type="Gene3D" id="6.10.140.2220">
    <property type="match status" value="1"/>
</dbReference>
<keyword evidence="1" id="KW-0479">Metal-binding</keyword>
<feature type="domain" description="MYND-type" evidence="5">
    <location>
        <begin position="25"/>
        <end position="61"/>
    </location>
</feature>